<evidence type="ECO:0000256" key="2">
    <source>
        <dbReference type="ARBA" id="ARBA00023295"/>
    </source>
</evidence>
<feature type="signal peptide" evidence="3">
    <location>
        <begin position="1"/>
        <end position="39"/>
    </location>
</feature>
<dbReference type="InterPro" id="IPR044791">
    <property type="entry name" value="Beta-glucanase/XTH"/>
</dbReference>
<evidence type="ECO:0000256" key="3">
    <source>
        <dbReference type="SAM" id="SignalP"/>
    </source>
</evidence>
<dbReference type="PROSITE" id="PS51762">
    <property type="entry name" value="GH16_2"/>
    <property type="match status" value="1"/>
</dbReference>
<dbReference type="SUPFAM" id="SSF49899">
    <property type="entry name" value="Concanavalin A-like lectins/glucanases"/>
    <property type="match status" value="1"/>
</dbReference>
<feature type="domain" description="GH16" evidence="4">
    <location>
        <begin position="108"/>
        <end position="316"/>
    </location>
</feature>
<reference evidence="5 6" key="1">
    <citation type="submission" date="2009-11" db="EMBL/GenBank/DDBJ databases">
        <title>Annotation of Allomyces macrogynus ATCC 38327.</title>
        <authorList>
            <consortium name="The Broad Institute Genome Sequencing Platform"/>
            <person name="Russ C."/>
            <person name="Cuomo C."/>
            <person name="Burger G."/>
            <person name="Gray M.W."/>
            <person name="Holland P.W.H."/>
            <person name="King N."/>
            <person name="Lang F.B.F."/>
            <person name="Roger A.J."/>
            <person name="Ruiz-Trillo I."/>
            <person name="Young S.K."/>
            <person name="Zeng Q."/>
            <person name="Gargeya S."/>
            <person name="Fitzgerald M."/>
            <person name="Haas B."/>
            <person name="Abouelleil A."/>
            <person name="Alvarado L."/>
            <person name="Arachchi H.M."/>
            <person name="Berlin A."/>
            <person name="Chapman S.B."/>
            <person name="Gearin G."/>
            <person name="Goldberg J."/>
            <person name="Griggs A."/>
            <person name="Gujja S."/>
            <person name="Hansen M."/>
            <person name="Heiman D."/>
            <person name="Howarth C."/>
            <person name="Larimer J."/>
            <person name="Lui A."/>
            <person name="MacDonald P.J.P."/>
            <person name="McCowen C."/>
            <person name="Montmayeur A."/>
            <person name="Murphy C."/>
            <person name="Neiman D."/>
            <person name="Pearson M."/>
            <person name="Priest M."/>
            <person name="Roberts A."/>
            <person name="Saif S."/>
            <person name="Shea T."/>
            <person name="Sisk P."/>
            <person name="Stolte C."/>
            <person name="Sykes S."/>
            <person name="Wortman J."/>
            <person name="Nusbaum C."/>
            <person name="Birren B."/>
        </authorList>
    </citation>
    <scope>NUCLEOTIDE SEQUENCE [LARGE SCALE GENOMIC DNA]</scope>
    <source>
        <strain evidence="5 6">ATCC 38327</strain>
    </source>
</reference>
<evidence type="ECO:0000313" key="5">
    <source>
        <dbReference type="EMBL" id="KNE65812.1"/>
    </source>
</evidence>
<dbReference type="STRING" id="578462.A0A0L0STG7"/>
<keyword evidence="2" id="KW-0326">Glycosidase</keyword>
<dbReference type="Proteomes" id="UP000054350">
    <property type="component" value="Unassembled WGS sequence"/>
</dbReference>
<proteinExistence type="predicted"/>
<gene>
    <name evidence="5" type="ORF">AMAG_09784</name>
</gene>
<reference evidence="6" key="2">
    <citation type="submission" date="2009-11" db="EMBL/GenBank/DDBJ databases">
        <title>The Genome Sequence of Allomyces macrogynus strain ATCC 38327.</title>
        <authorList>
            <consortium name="The Broad Institute Genome Sequencing Platform"/>
            <person name="Russ C."/>
            <person name="Cuomo C."/>
            <person name="Shea T."/>
            <person name="Young S.K."/>
            <person name="Zeng Q."/>
            <person name="Koehrsen M."/>
            <person name="Haas B."/>
            <person name="Borodovsky M."/>
            <person name="Guigo R."/>
            <person name="Alvarado L."/>
            <person name="Berlin A."/>
            <person name="Borenstein D."/>
            <person name="Chen Z."/>
            <person name="Engels R."/>
            <person name="Freedman E."/>
            <person name="Gellesch M."/>
            <person name="Goldberg J."/>
            <person name="Griggs A."/>
            <person name="Gujja S."/>
            <person name="Heiman D."/>
            <person name="Hepburn T."/>
            <person name="Howarth C."/>
            <person name="Jen D."/>
            <person name="Larson L."/>
            <person name="Lewis B."/>
            <person name="Mehta T."/>
            <person name="Park D."/>
            <person name="Pearson M."/>
            <person name="Roberts A."/>
            <person name="Saif S."/>
            <person name="Shenoy N."/>
            <person name="Sisk P."/>
            <person name="Stolte C."/>
            <person name="Sykes S."/>
            <person name="Walk T."/>
            <person name="White J."/>
            <person name="Yandava C."/>
            <person name="Burger G."/>
            <person name="Gray M.W."/>
            <person name="Holland P.W.H."/>
            <person name="King N."/>
            <person name="Lang F.B.F."/>
            <person name="Roger A.J."/>
            <person name="Ruiz-Trillo I."/>
            <person name="Lander E."/>
            <person name="Nusbaum C."/>
        </authorList>
    </citation>
    <scope>NUCLEOTIDE SEQUENCE [LARGE SCALE GENOMIC DNA]</scope>
    <source>
        <strain evidence="6">ATCC 38327</strain>
    </source>
</reference>
<evidence type="ECO:0000256" key="1">
    <source>
        <dbReference type="ARBA" id="ARBA00022801"/>
    </source>
</evidence>
<evidence type="ECO:0000313" key="6">
    <source>
        <dbReference type="Proteomes" id="UP000054350"/>
    </source>
</evidence>
<dbReference type="InterPro" id="IPR000757">
    <property type="entry name" value="Beta-glucanase-like"/>
</dbReference>
<dbReference type="VEuPathDB" id="FungiDB:AMAG_09784"/>
<dbReference type="Gene3D" id="2.60.120.200">
    <property type="match status" value="1"/>
</dbReference>
<dbReference type="AlphaFoldDB" id="A0A0L0STG7"/>
<dbReference type="EMBL" id="GG745348">
    <property type="protein sequence ID" value="KNE65812.1"/>
    <property type="molecule type" value="Genomic_DNA"/>
</dbReference>
<dbReference type="InterPro" id="IPR013320">
    <property type="entry name" value="ConA-like_dom_sf"/>
</dbReference>
<organism evidence="5 6">
    <name type="scientific">Allomyces macrogynus (strain ATCC 38327)</name>
    <name type="common">Allomyces javanicus var. macrogynus</name>
    <dbReference type="NCBI Taxonomy" id="578462"/>
    <lineage>
        <taxon>Eukaryota</taxon>
        <taxon>Fungi</taxon>
        <taxon>Fungi incertae sedis</taxon>
        <taxon>Blastocladiomycota</taxon>
        <taxon>Blastocladiomycetes</taxon>
        <taxon>Blastocladiales</taxon>
        <taxon>Blastocladiaceae</taxon>
        <taxon>Allomyces</taxon>
    </lineage>
</organism>
<dbReference type="OrthoDB" id="4781at2759"/>
<keyword evidence="3" id="KW-0732">Signal</keyword>
<dbReference type="GO" id="GO:0004553">
    <property type="term" value="F:hydrolase activity, hydrolyzing O-glycosyl compounds"/>
    <property type="evidence" value="ECO:0007669"/>
    <property type="project" value="InterPro"/>
</dbReference>
<keyword evidence="6" id="KW-1185">Reference proteome</keyword>
<keyword evidence="1" id="KW-0378">Hydrolase</keyword>
<dbReference type="GO" id="GO:0005975">
    <property type="term" value="P:carbohydrate metabolic process"/>
    <property type="evidence" value="ECO:0007669"/>
    <property type="project" value="InterPro"/>
</dbReference>
<feature type="chain" id="PRO_5005548233" description="GH16 domain-containing protein" evidence="3">
    <location>
        <begin position="40"/>
        <end position="316"/>
    </location>
</feature>
<dbReference type="Pfam" id="PF00722">
    <property type="entry name" value="Glyco_hydro_16"/>
    <property type="match status" value="1"/>
</dbReference>
<sequence>MSLIAPAPPRTTARIASLMTVVLALALLLAVTVPSPVLAGKCPKMNKQCPANVPFCNKYGYCSTTLADGMPQEGCNAGGSYPGVCADRNGCKNFKVDFDSPSQCPPRSSFGGNPDAQPFYDQFANVEVKDSNVVLHMKYNNQLKSGMISKIASARYFKYGNFSARIRIPNPGKGFAYSFIWKTSVDRDDVGDEPYKNRHEVQTNWFAGGVVDYTKGTSWLFPDNATTTDYHVYTIVYEPERIVWVVDDIPIRTVQKAGTNATFPSSEGMLFASIWDSCLSAPGTQAWAGGPSEVVRRECDDAGQGQGLHDAGTQIP</sequence>
<evidence type="ECO:0000259" key="4">
    <source>
        <dbReference type="PROSITE" id="PS51762"/>
    </source>
</evidence>
<name>A0A0L0STG7_ALLM3</name>
<protein>
    <recommendedName>
        <fullName evidence="4">GH16 domain-containing protein</fullName>
    </recommendedName>
</protein>
<dbReference type="PANTHER" id="PTHR31062">
    <property type="entry name" value="XYLOGLUCAN ENDOTRANSGLUCOSYLASE/HYDROLASE PROTEIN 8-RELATED"/>
    <property type="match status" value="1"/>
</dbReference>
<accession>A0A0L0STG7</accession>